<dbReference type="Gene3D" id="2.40.128.20">
    <property type="match status" value="1"/>
</dbReference>
<dbReference type="PRINTS" id="PR00178">
    <property type="entry name" value="FATTYACIDBP"/>
</dbReference>
<dbReference type="InterPro" id="IPR012674">
    <property type="entry name" value="Calycin"/>
</dbReference>
<dbReference type="EMBL" id="BTRK01000005">
    <property type="protein sequence ID" value="GMR50928.1"/>
    <property type="molecule type" value="Genomic_DNA"/>
</dbReference>
<dbReference type="SUPFAM" id="SSF50814">
    <property type="entry name" value="Lipocalins"/>
    <property type="match status" value="1"/>
</dbReference>
<sequence>LFQMAEKFIGRFVNHTEENLEEYFKEMGMPFIVRKIALNARVTLDNKIKGNKWICAQETLLLTVKQEFELDKEVEETHPDGRKFMTTYTLTSDGKLVSTQRKIKESDKTSTATRYFEGDDTMVVVMECGGVKAKRYFKRIK</sequence>
<evidence type="ECO:0000313" key="4">
    <source>
        <dbReference type="Proteomes" id="UP001328107"/>
    </source>
</evidence>
<evidence type="ECO:0000313" key="3">
    <source>
        <dbReference type="EMBL" id="GMR50928.1"/>
    </source>
</evidence>
<dbReference type="AlphaFoldDB" id="A0AAN5CU51"/>
<protein>
    <recommendedName>
        <fullName evidence="5">Lipocalin/cytosolic fatty-acid binding domain-containing protein</fullName>
    </recommendedName>
</protein>
<feature type="non-terminal residue" evidence="3">
    <location>
        <position position="1"/>
    </location>
</feature>
<reference evidence="4" key="1">
    <citation type="submission" date="2022-10" db="EMBL/GenBank/DDBJ databases">
        <title>Genome assembly of Pristionchus species.</title>
        <authorList>
            <person name="Yoshida K."/>
            <person name="Sommer R.J."/>
        </authorList>
    </citation>
    <scope>NUCLEOTIDE SEQUENCE [LARGE SCALE GENOMIC DNA]</scope>
    <source>
        <strain evidence="4">RS5460</strain>
    </source>
</reference>
<evidence type="ECO:0008006" key="5">
    <source>
        <dbReference type="Google" id="ProtNLM"/>
    </source>
</evidence>
<evidence type="ECO:0000256" key="2">
    <source>
        <dbReference type="ARBA" id="ARBA00023121"/>
    </source>
</evidence>
<organism evidence="3 4">
    <name type="scientific">Pristionchus mayeri</name>
    <dbReference type="NCBI Taxonomy" id="1317129"/>
    <lineage>
        <taxon>Eukaryota</taxon>
        <taxon>Metazoa</taxon>
        <taxon>Ecdysozoa</taxon>
        <taxon>Nematoda</taxon>
        <taxon>Chromadorea</taxon>
        <taxon>Rhabditida</taxon>
        <taxon>Rhabditina</taxon>
        <taxon>Diplogasteromorpha</taxon>
        <taxon>Diplogasteroidea</taxon>
        <taxon>Neodiplogasteridae</taxon>
        <taxon>Pristionchus</taxon>
    </lineage>
</organism>
<comment type="similarity">
    <text evidence="1">Belongs to the calycin superfamily. Fatty-acid binding protein (FABP) family.</text>
</comment>
<accession>A0AAN5CU51</accession>
<name>A0AAN5CU51_9BILA</name>
<dbReference type="Proteomes" id="UP001328107">
    <property type="component" value="Unassembled WGS sequence"/>
</dbReference>
<dbReference type="PANTHER" id="PTHR11955">
    <property type="entry name" value="FATTY ACID BINDING PROTEIN"/>
    <property type="match status" value="1"/>
</dbReference>
<gene>
    <name evidence="3" type="ORF">PMAYCL1PPCAC_21123</name>
</gene>
<dbReference type="InterPro" id="IPR031259">
    <property type="entry name" value="ILBP"/>
</dbReference>
<keyword evidence="4" id="KW-1185">Reference proteome</keyword>
<comment type="caution">
    <text evidence="3">The sequence shown here is derived from an EMBL/GenBank/DDBJ whole genome shotgun (WGS) entry which is preliminary data.</text>
</comment>
<evidence type="ECO:0000256" key="1">
    <source>
        <dbReference type="ARBA" id="ARBA00008390"/>
    </source>
</evidence>
<keyword evidence="2" id="KW-0446">Lipid-binding</keyword>
<dbReference type="CDD" id="cd00742">
    <property type="entry name" value="FABP"/>
    <property type="match status" value="1"/>
</dbReference>
<dbReference type="GO" id="GO:0008289">
    <property type="term" value="F:lipid binding"/>
    <property type="evidence" value="ECO:0007669"/>
    <property type="project" value="UniProtKB-KW"/>
</dbReference>
<dbReference type="InterPro" id="IPR000463">
    <property type="entry name" value="Fatty_acid-bd"/>
</dbReference>
<proteinExistence type="inferred from homology"/>